<dbReference type="CDD" id="cd18808">
    <property type="entry name" value="SF1_C_Upf1"/>
    <property type="match status" value="2"/>
</dbReference>
<dbReference type="InterPro" id="IPR047187">
    <property type="entry name" value="SF1_C_Upf1"/>
</dbReference>
<dbReference type="InterPro" id="IPR041677">
    <property type="entry name" value="DNA2/NAM7_AAA_11"/>
</dbReference>
<dbReference type="PANTHER" id="PTHR10887">
    <property type="entry name" value="DNA2/NAM7 HELICASE FAMILY"/>
    <property type="match status" value="1"/>
</dbReference>
<feature type="compositionally biased region" description="Polar residues" evidence="2">
    <location>
        <begin position="1074"/>
        <end position="1101"/>
    </location>
</feature>
<dbReference type="InterPro" id="IPR027417">
    <property type="entry name" value="P-loop_NTPase"/>
</dbReference>
<dbReference type="RefSeq" id="XP_019854823.1">
    <property type="nucleotide sequence ID" value="XM_019999264.1"/>
</dbReference>
<evidence type="ECO:0000256" key="1">
    <source>
        <dbReference type="SAM" id="Coils"/>
    </source>
</evidence>
<dbReference type="GO" id="GO:0003723">
    <property type="term" value="F:RNA binding"/>
    <property type="evidence" value="ECO:0007669"/>
    <property type="project" value="InterPro"/>
</dbReference>
<feature type="domain" description="RNB" evidence="4">
    <location>
        <begin position="2186"/>
        <end position="2556"/>
    </location>
</feature>
<dbReference type="Pfam" id="PF13086">
    <property type="entry name" value="AAA_11"/>
    <property type="match status" value="2"/>
</dbReference>
<keyword evidence="1" id="KW-0175">Coiled coil</keyword>
<feature type="region of interest" description="Disordered" evidence="2">
    <location>
        <begin position="1041"/>
        <end position="1101"/>
    </location>
</feature>
<evidence type="ECO:0000256" key="2">
    <source>
        <dbReference type="SAM" id="MobiDB-lite"/>
    </source>
</evidence>
<dbReference type="GO" id="GO:0004386">
    <property type="term" value="F:helicase activity"/>
    <property type="evidence" value="ECO:0007669"/>
    <property type="project" value="InterPro"/>
</dbReference>
<dbReference type="InterPro" id="IPR041679">
    <property type="entry name" value="DNA2/NAM7-like_C"/>
</dbReference>
<feature type="domain" description="AAA+ ATPase" evidence="3">
    <location>
        <begin position="1477"/>
        <end position="1657"/>
    </location>
</feature>
<feature type="compositionally biased region" description="Basic residues" evidence="2">
    <location>
        <begin position="1053"/>
        <end position="1062"/>
    </location>
</feature>
<organism evidence="5 6">
    <name type="scientific">Amphimedon queenslandica</name>
    <name type="common">Sponge</name>
    <dbReference type="NCBI Taxonomy" id="400682"/>
    <lineage>
        <taxon>Eukaryota</taxon>
        <taxon>Metazoa</taxon>
        <taxon>Porifera</taxon>
        <taxon>Demospongiae</taxon>
        <taxon>Heteroscleromorpha</taxon>
        <taxon>Haplosclerida</taxon>
        <taxon>Niphatidae</taxon>
        <taxon>Amphimedon</taxon>
    </lineage>
</organism>
<feature type="region of interest" description="Disordered" evidence="2">
    <location>
        <begin position="1188"/>
        <end position="1210"/>
    </location>
</feature>
<evidence type="ECO:0000259" key="3">
    <source>
        <dbReference type="SMART" id="SM00382"/>
    </source>
</evidence>
<name>A0AAN0JDN8_AMPQE</name>
<evidence type="ECO:0000313" key="6">
    <source>
        <dbReference type="Proteomes" id="UP000007879"/>
    </source>
</evidence>
<evidence type="ECO:0000259" key="4">
    <source>
        <dbReference type="SMART" id="SM00955"/>
    </source>
</evidence>
<dbReference type="SMART" id="SM00382">
    <property type="entry name" value="AAA"/>
    <property type="match status" value="3"/>
</dbReference>
<sequence>MLPVPVCLTSTCDFVMSDIPSLSSSSSSSTRASFGRVCELCYRRAPWDLLLLTESLKCRSAAEHNPRHNRPRHVLVTEHKGILVRIRQLPLVYQTHLKLPLRSKPSPRYFRKCYIAGLGCPGEDCHWPHSKAEKRAWKSLSLDCSKGLHSEKNASLKDIPNSPDLSSDMTLPINLENYKTKYKSLLFHEEEEHKNIIDEILNRMEKTYIIVTYRPRQLAQDNFALSAFVEGLDISQMTYVAQMRNRLTIMSTNSRIICEAVYGYKISQEVLSISFDLKNAAKFMKFYPKTQFKIKFEANHSLFESLHNVLTCITDDTLKRIFPSPDDFKPFSLEHLEIDANLNEDQMYGLKLILHTKSQAPILIHGPSGCGKTHLLCVAAKFIIEDESITRILLSCHHHCSADRIFKEYFLDMPSDATVVRIIQEKCCSSTPNEFQFNISDCSKASFINHFSKETKLIVVTAYDTALKISNVAPKGFFTHIFIDEGGQAREIDTLAPLLLANKDTHLVIAGELHQAGPKISVTGDEPQEYGLGESLFQRLYSHYLELGEAAKKFIVLLRCNYQCHKDILNLSSHIFYESRLVSCSLAMTDSYPLKFVCSSFNDLSSMSFCESFLILDEVKKVLNDKIYSLTEFCVISASFNQIAKIESIICEDENYSCLKGLNVYGINDLPNQQYTLLFMSTYEYLDDSYQPVDILKSFCHPAVFHTAITKSKCLVVAVGNPLVLMMCEATVDKPMWCWKEFINRCINNGTFVVPEFLFQAFPCIQNYFGSILITQNCSKIMKLFWKVMLIPENSSIDCDEMELDYTVTNAITQYQAADCSTKQEDEDEWPLLGQCNIATGVNENKSFSSTRCNDVCYIPSTVHSHSINQLTTTVMPSNCAPRNDRNMPSNSVTLLSGSSKDASTGTGCSMSKEDFISMSSSSVSPSDVSNNFESSGPMTTMIKLLLEVAEFFQQFCFQILLCIMMCVILLSIFLRSLFQLTSNSTSRPRSDLSISSSCDTDSDTHSIATASATNSSQVPANLSFLSKSVSPLKSDISSSKALDSSKRESSLKCKKKSKKKGGVGQEKMPSNPKPSSNQSVSSDCKSTHNSGTLKTSSSTCRSTHLDVLPIHSNISQSSDSLKLLVSPEINSSHGQEKKRKKKGVVSQEIMPNNPRPLSADPKPVLQCPDIRTSVSIAPHPVVKVPKLSQQFKFNDKRNSRSRNSGGETHRRQYTLGEAFPPLCDQKKGRANIENEGIIAEVENSFDQVSFDEALLYAPLTRENYKKKFQLLLKLEEEEHYHLLRERCDGEYNVKIFKSGFVPYLKYNKNPAHVRYGLIHGVNLNGNVVSHIKQASSETDNVRLHYPSGVIVKAEVVSGYHLWKNESLIIAFTQSELSKVIKEMEELEEHEGDFSNVAISFVLKRWYFDRLCKALENLSPATINRLIPAYVSDFTNSDDKPNLPQPANSLNHIIELDEGSFNLQMEALKLIMSCQVGKAPVLVIGSFGTGKTRLLARAAYQILRDNQSNCVLICTHHQHCADTFITNYFFKMKNCGWNVNAVRLVPSKSQYRMPPGCQDFYEDARDFYFNKRHDRLIVTTFSTSFNLLHGNHNVHKGCFSHILLDEGAQAREPESIIPLCLADSNTRIIIAGDHKQVGPSLIVLGEAAIHNGLSVSLLERLHGVYRKTDASASHCATLLTNYRCHPTILSLPSYLFYNSVLFTSATATTLRSPASLGYPFHFICTNLSEEHEVHNSTSKTEVDLLLKEVTKYLDRGEGPREERNLKDICIIASTPNQRSMFLKQISSNNEYSSNADADSIEVLTIDMIQGREFEAVFLSTAEPTTATGKSFTPTKTPCSPFVFNTVLTRAKSFVVCAGNPFLLLTMEKLMNKEASCWKEYIKRCIVFKTFIIPDVAACTHRDGIIDKLQNMIFPEVAEEDIQIENGVIDSIMDSYRKVFHQKRQSKKHKIKLDETMRWKTLGGDEEIEIANDDEMPVSSVAIECKLQVSTNQIVEAIPCKGLERKPIRLVRNSHRRCAFDGDIVHVKTFEEKQSCGKVASIAKSRHQSRFICRSDRFSHIHFIPLDKSVPSIVNLIPKIVISYYEQNVTEKCFISVFSSSSLHLLKDMDSDELPKIKELISHKLAGDLLFVVQILGWSPNYSRPLGAVIEALPRTSNLFFTERLLKVAYDVHKVMPDVYPEPIPIDDGLCHYGLAFTIDGPNTINMDDALSLTCSTEPDTYELAVHISNVASAISKGCPLDNEAKKKGKSVHAMHMLPTPNSFSLNANTRHSVLTIPAKVVVRNGEIVNIDCSVGTDGPRKASIISQARLTYEAAQNLLDDKPLQDTDLEDQVNEFNRQAALTNGTRPGLDMKDTLSLLYKVAKKLHEDRLGKFSFDEKVDREIWQAKFLISELMIWANSKIADYLVMHLGHENMALVRRQLPPLPEKLENFKELFTSSYPYLFPLEPPAETPQPFIMTNISLSLLCSAYSSSNLKLLLWVLSNDFLYPQLAQAHSVAKQINQPAEYIAKIDPDDDPIISRSHYNLKLPAYAHFTSPIRRYFDLLVQRIVIALMEGSDINYTPEELEEICQMLNHRIKVTQKVDHTLERAEKTQKCERSLSEYQGFLAKCYHEKKPGRFQLIISEQDKLNEIDTTFEYSYLNICSYERIEEPAWRFISATLSGKVSISGNIMQFIESQESDQACGSFDENESAESFPKDFCHINAVAFEYLPSNTESKDEQQMKYATYKASVPSKMHKIDFQLWKEMQDCVKSESIDSIKSVIKKLPKINSNDETCTQPQSLLDSPVVIFDVKRSFNPGEELTVKIGKSLRDLFPTPCLQLMEIAPGFQVCLQHNRHPSLSFSDSQLSQASKEHYNSMKQYFKLWSKVMVAEAACEGVKNSHKNSVCFLKNVNLKWPQLNLVSNLVDVEHYEPVTDEEISFVIDENKLDILNYIHISVGYFVCARYEVPEKQWQAVYHFVVTDMESKEDSKGVKSPLTISMKSMGSPCWIPWNVKDHLSSFLCDLQIIEMQVSFTRVFQRLTYYESWPKLAKDIAVGNLQLSKSKNNDTAWLRDDPFALKLWNDESVDLNKEQVEAIEFAMKHNFSLIQGPPGTGKSVVGAHLAYAFSKTNAKLVNKSVLYCCPSNKAVDVVHKKLRELNIRLEKLNHKKLKLIRLYGRTHERNDYPNPFHNLSQFDTKIPEPVEGRCLRELREDSLHFKIREENAEIEEMRSKFLKLFNKKIIASLSERNSYKDLIMEAEEKVLSDEYDIILCTCNESCSKRLLLLAKSLRISHCIIDECGMAQEPETIAAASLCDHVVLIGDHMQLQPIINFHPARENGLSKSLFERYAIRPRFERYLIQLKVQYRMHKTICDPPSELFYDGMLETDPSVNKNPPPWLSSMAAFWQDDCRIAVYDIKGEENDDLLSSEQPFSGKFDIHSKVNKREADVVLNVIKKLHNKYRVPCSSIAVLTPYAGQKELLKTMIEENSATKNALTGIKVTTIVESQGDEHDIVILTTVRTLPHDEIKDRRFVQDDRKWRMENIGFLTDTNQMNVGITRAKHGLIIISNTTLLKYVKEWRDFFNSYNHSTIQEITS</sequence>
<dbReference type="PANTHER" id="PTHR10887:SF495">
    <property type="entry name" value="HELICASE SENATAXIN ISOFORM X1-RELATED"/>
    <property type="match status" value="1"/>
</dbReference>
<dbReference type="Pfam" id="PF00773">
    <property type="entry name" value="RNB"/>
    <property type="match status" value="1"/>
</dbReference>
<feature type="region of interest" description="Disordered" evidence="2">
    <location>
        <begin position="1129"/>
        <end position="1163"/>
    </location>
</feature>
<dbReference type="Proteomes" id="UP000007879">
    <property type="component" value="Unassembled WGS sequence"/>
</dbReference>
<accession>A0AAN0JDN8</accession>
<dbReference type="Pfam" id="PF13087">
    <property type="entry name" value="AAA_12"/>
    <property type="match status" value="2"/>
</dbReference>
<evidence type="ECO:0008006" key="7">
    <source>
        <dbReference type="Google" id="ProtNLM"/>
    </source>
</evidence>
<feature type="coiled-coil region" evidence="1">
    <location>
        <begin position="3129"/>
        <end position="3156"/>
    </location>
</feature>
<dbReference type="InterPro" id="IPR012340">
    <property type="entry name" value="NA-bd_OB-fold"/>
</dbReference>
<keyword evidence="6" id="KW-1185">Reference proteome</keyword>
<dbReference type="InterPro" id="IPR045055">
    <property type="entry name" value="DNA2/NAM7-like"/>
</dbReference>
<reference evidence="6" key="1">
    <citation type="journal article" date="2010" name="Nature">
        <title>The Amphimedon queenslandica genome and the evolution of animal complexity.</title>
        <authorList>
            <person name="Srivastava M."/>
            <person name="Simakov O."/>
            <person name="Chapman J."/>
            <person name="Fahey B."/>
            <person name="Gauthier M.E."/>
            <person name="Mitros T."/>
            <person name="Richards G.S."/>
            <person name="Conaco C."/>
            <person name="Dacre M."/>
            <person name="Hellsten U."/>
            <person name="Larroux C."/>
            <person name="Putnam N.H."/>
            <person name="Stanke M."/>
            <person name="Adamska M."/>
            <person name="Darling A."/>
            <person name="Degnan S.M."/>
            <person name="Oakley T.H."/>
            <person name="Plachetzki D.C."/>
            <person name="Zhai Y."/>
            <person name="Adamski M."/>
            <person name="Calcino A."/>
            <person name="Cummins S.F."/>
            <person name="Goodstein D.M."/>
            <person name="Harris C."/>
            <person name="Jackson D.J."/>
            <person name="Leys S.P."/>
            <person name="Shu S."/>
            <person name="Woodcroft B.J."/>
            <person name="Vervoort M."/>
            <person name="Kosik K.S."/>
            <person name="Manning G."/>
            <person name="Degnan B.M."/>
            <person name="Rokhsar D.S."/>
        </authorList>
    </citation>
    <scope>NUCLEOTIDE SEQUENCE [LARGE SCALE GENOMIC DNA]</scope>
</reference>
<dbReference type="KEGG" id="aqu:109583794"/>
<dbReference type="GeneID" id="109583794"/>
<proteinExistence type="predicted"/>
<reference evidence="5" key="2">
    <citation type="submission" date="2024-06" db="UniProtKB">
        <authorList>
            <consortium name="EnsemblMetazoa"/>
        </authorList>
    </citation>
    <scope>IDENTIFICATION</scope>
</reference>
<feature type="domain" description="AAA+ ATPase" evidence="3">
    <location>
        <begin position="3082"/>
        <end position="3318"/>
    </location>
</feature>
<evidence type="ECO:0000313" key="5">
    <source>
        <dbReference type="EnsemblMetazoa" id="XP_019854823.1"/>
    </source>
</evidence>
<dbReference type="SUPFAM" id="SSF52540">
    <property type="entry name" value="P-loop containing nucleoside triphosphate hydrolases"/>
    <property type="match status" value="3"/>
</dbReference>
<feature type="domain" description="AAA+ ATPase" evidence="3">
    <location>
        <begin position="358"/>
        <end position="534"/>
    </location>
</feature>
<dbReference type="SMART" id="SM00955">
    <property type="entry name" value="RNB"/>
    <property type="match status" value="1"/>
</dbReference>
<dbReference type="EnsemblMetazoa" id="XM_019999264.1">
    <property type="protein sequence ID" value="XP_019854823.1"/>
    <property type="gene ID" value="LOC109583794"/>
</dbReference>
<dbReference type="InterPro" id="IPR003593">
    <property type="entry name" value="AAA+_ATPase"/>
</dbReference>
<dbReference type="InterPro" id="IPR001900">
    <property type="entry name" value="RNase_II/R"/>
</dbReference>
<dbReference type="Gene3D" id="3.40.50.300">
    <property type="entry name" value="P-loop containing nucleotide triphosphate hydrolases"/>
    <property type="match status" value="6"/>
</dbReference>
<dbReference type="GO" id="GO:0004540">
    <property type="term" value="F:RNA nuclease activity"/>
    <property type="evidence" value="ECO:0007669"/>
    <property type="project" value="InterPro"/>
</dbReference>
<protein>
    <recommendedName>
        <fullName evidence="7">C3H1-type domain-containing protein</fullName>
    </recommendedName>
</protein>
<dbReference type="SUPFAM" id="SSF50249">
    <property type="entry name" value="Nucleic acid-binding proteins"/>
    <property type="match status" value="2"/>
</dbReference>